<dbReference type="EMBL" id="AMGX01000001">
    <property type="protein sequence ID" value="EXJ75653.1"/>
    <property type="molecule type" value="Genomic_DNA"/>
</dbReference>
<dbReference type="PANTHER" id="PTHR20934">
    <property type="entry name" value="TRANSCRIPTION ELONGATION FACTOR 1 HOMOLOG"/>
    <property type="match status" value="1"/>
</dbReference>
<dbReference type="InterPro" id="IPR007808">
    <property type="entry name" value="Elf1"/>
</dbReference>
<keyword evidence="6 10" id="KW-0862">Zinc</keyword>
<dbReference type="Gene3D" id="2.20.25.190">
    <property type="match status" value="1"/>
</dbReference>
<evidence type="ECO:0000256" key="8">
    <source>
        <dbReference type="ARBA" id="ARBA00023163"/>
    </source>
</evidence>
<dbReference type="FunFam" id="2.20.25.190:FF:000001">
    <property type="entry name" value="Transcription elongation factor 1 homolog"/>
    <property type="match status" value="1"/>
</dbReference>
<evidence type="ECO:0000256" key="1">
    <source>
        <dbReference type="ARBA" id="ARBA00003357"/>
    </source>
</evidence>
<evidence type="ECO:0000256" key="10">
    <source>
        <dbReference type="RuleBase" id="RU364033"/>
    </source>
</evidence>
<evidence type="ECO:0000256" key="11">
    <source>
        <dbReference type="SAM" id="MobiDB-lite"/>
    </source>
</evidence>
<dbReference type="GO" id="GO:0000993">
    <property type="term" value="F:RNA polymerase II complex binding"/>
    <property type="evidence" value="ECO:0007669"/>
    <property type="project" value="TreeGrafter"/>
</dbReference>
<dbReference type="SUPFAM" id="SSF57783">
    <property type="entry name" value="Zinc beta-ribbon"/>
    <property type="match status" value="1"/>
</dbReference>
<dbReference type="Pfam" id="PF05129">
    <property type="entry name" value="Zn_ribbon_Elf1"/>
    <property type="match status" value="1"/>
</dbReference>
<protein>
    <recommendedName>
        <fullName evidence="10">Transcription elongation factor 1 homolog</fullName>
    </recommendedName>
</protein>
<keyword evidence="9 10" id="KW-0539">Nucleus</keyword>
<feature type="region of interest" description="Disordered" evidence="11">
    <location>
        <begin position="1"/>
        <end position="27"/>
    </location>
</feature>
<keyword evidence="4 10" id="KW-0479">Metal-binding</keyword>
<evidence type="ECO:0000313" key="13">
    <source>
        <dbReference type="Proteomes" id="UP000019471"/>
    </source>
</evidence>
<evidence type="ECO:0000256" key="5">
    <source>
        <dbReference type="ARBA" id="ARBA00022771"/>
    </source>
</evidence>
<organism evidence="12 13">
    <name type="scientific">Cladophialophora psammophila CBS 110553</name>
    <dbReference type="NCBI Taxonomy" id="1182543"/>
    <lineage>
        <taxon>Eukaryota</taxon>
        <taxon>Fungi</taxon>
        <taxon>Dikarya</taxon>
        <taxon>Ascomycota</taxon>
        <taxon>Pezizomycotina</taxon>
        <taxon>Eurotiomycetes</taxon>
        <taxon>Chaetothyriomycetidae</taxon>
        <taxon>Chaetothyriales</taxon>
        <taxon>Herpotrichiellaceae</taxon>
        <taxon>Cladophialophora</taxon>
    </lineage>
</organism>
<dbReference type="RefSeq" id="XP_007738970.1">
    <property type="nucleotide sequence ID" value="XM_007740780.1"/>
</dbReference>
<dbReference type="GO" id="GO:0008270">
    <property type="term" value="F:zinc ion binding"/>
    <property type="evidence" value="ECO:0007669"/>
    <property type="project" value="UniProtKB-KW"/>
</dbReference>
<dbReference type="OrthoDB" id="445983at2759"/>
<proteinExistence type="inferred from homology"/>
<evidence type="ECO:0000256" key="3">
    <source>
        <dbReference type="ARBA" id="ARBA00009730"/>
    </source>
</evidence>
<comment type="function">
    <text evidence="1 10">Transcription elongation factor implicated in the maintenance of proper chromatin structure in actively transcribed regions.</text>
</comment>
<dbReference type="AlphaFoldDB" id="W9X5Y4"/>
<keyword evidence="8 10" id="KW-0804">Transcription</keyword>
<comment type="subcellular location">
    <subcellularLocation>
        <location evidence="2 10">Nucleus</location>
    </subcellularLocation>
</comment>
<dbReference type="InterPro" id="IPR038567">
    <property type="entry name" value="T_Elf1_sf"/>
</dbReference>
<evidence type="ECO:0000256" key="4">
    <source>
        <dbReference type="ARBA" id="ARBA00022723"/>
    </source>
</evidence>
<evidence type="ECO:0000313" key="12">
    <source>
        <dbReference type="EMBL" id="EXJ75653.1"/>
    </source>
</evidence>
<dbReference type="PANTHER" id="PTHR20934:SF0">
    <property type="entry name" value="TRANSCRIPTION ELONGATION FACTOR 1 HOMOLOG"/>
    <property type="match status" value="1"/>
</dbReference>
<keyword evidence="13" id="KW-1185">Reference proteome</keyword>
<feature type="compositionally biased region" description="Gly residues" evidence="11">
    <location>
        <begin position="113"/>
        <end position="123"/>
    </location>
</feature>
<feature type="compositionally biased region" description="Basic residues" evidence="11">
    <location>
        <begin position="1"/>
        <end position="19"/>
    </location>
</feature>
<sequence>MVSSRKGKRKKSSRKPQGPKKREPLPSTFTCLFCNHEKAIQVKLDKKAGVGNLHCKICGQKFQTGINYLSAAVDVYSDWIDACENVAQDEATKEAAEEEDDAKFSSYATSGRAGAGVGAAGGGGDEDDEDADYGDE</sequence>
<evidence type="ECO:0000256" key="6">
    <source>
        <dbReference type="ARBA" id="ARBA00022833"/>
    </source>
</evidence>
<accession>W9X5Y4</accession>
<dbReference type="Proteomes" id="UP000019471">
    <property type="component" value="Unassembled WGS sequence"/>
</dbReference>
<dbReference type="eggNOG" id="KOG3214">
    <property type="taxonomic scope" value="Eukaryota"/>
</dbReference>
<evidence type="ECO:0000256" key="7">
    <source>
        <dbReference type="ARBA" id="ARBA00023015"/>
    </source>
</evidence>
<keyword evidence="5 10" id="KW-0863">Zinc-finger</keyword>
<dbReference type="HOGENOM" id="CLU_105983_0_0_1"/>
<gene>
    <name evidence="12" type="ORF">A1O5_00160</name>
</gene>
<comment type="caution">
    <text evidence="12">The sequence shown here is derived from an EMBL/GenBank/DDBJ whole genome shotgun (WGS) entry which is preliminary data.</text>
</comment>
<reference evidence="12 13" key="1">
    <citation type="submission" date="2013-03" db="EMBL/GenBank/DDBJ databases">
        <title>The Genome Sequence of Cladophialophora psammophila CBS 110553.</title>
        <authorList>
            <consortium name="The Broad Institute Genomics Platform"/>
            <person name="Cuomo C."/>
            <person name="de Hoog S."/>
            <person name="Gorbushina A."/>
            <person name="Walker B."/>
            <person name="Young S.K."/>
            <person name="Zeng Q."/>
            <person name="Gargeya S."/>
            <person name="Fitzgerald M."/>
            <person name="Haas B."/>
            <person name="Abouelleil A."/>
            <person name="Allen A.W."/>
            <person name="Alvarado L."/>
            <person name="Arachchi H.M."/>
            <person name="Berlin A.M."/>
            <person name="Chapman S.B."/>
            <person name="Gainer-Dewar J."/>
            <person name="Goldberg J."/>
            <person name="Griggs A."/>
            <person name="Gujja S."/>
            <person name="Hansen M."/>
            <person name="Howarth C."/>
            <person name="Imamovic A."/>
            <person name="Ireland A."/>
            <person name="Larimer J."/>
            <person name="McCowan C."/>
            <person name="Murphy C."/>
            <person name="Pearson M."/>
            <person name="Poon T.W."/>
            <person name="Priest M."/>
            <person name="Roberts A."/>
            <person name="Saif S."/>
            <person name="Shea T."/>
            <person name="Sisk P."/>
            <person name="Sykes S."/>
            <person name="Wortman J."/>
            <person name="Nusbaum C."/>
            <person name="Birren B."/>
        </authorList>
    </citation>
    <scope>NUCLEOTIDE SEQUENCE [LARGE SCALE GENOMIC DNA]</scope>
    <source>
        <strain evidence="12 13">CBS 110553</strain>
    </source>
</reference>
<dbReference type="STRING" id="1182543.W9X5Y4"/>
<keyword evidence="7 10" id="KW-0805">Transcription regulation</keyword>
<name>W9X5Y4_9EURO</name>
<dbReference type="GO" id="GO:0006368">
    <property type="term" value="P:transcription elongation by RNA polymerase II"/>
    <property type="evidence" value="ECO:0007669"/>
    <property type="project" value="TreeGrafter"/>
</dbReference>
<dbReference type="GO" id="GO:0008023">
    <property type="term" value="C:transcription elongation factor complex"/>
    <property type="evidence" value="ECO:0007669"/>
    <property type="project" value="TreeGrafter"/>
</dbReference>
<comment type="similarity">
    <text evidence="3 10">Belongs to the ELOF1 family.</text>
</comment>
<dbReference type="GeneID" id="19184897"/>
<evidence type="ECO:0000256" key="2">
    <source>
        <dbReference type="ARBA" id="ARBA00004123"/>
    </source>
</evidence>
<evidence type="ECO:0000256" key="9">
    <source>
        <dbReference type="ARBA" id="ARBA00023242"/>
    </source>
</evidence>
<feature type="compositionally biased region" description="Acidic residues" evidence="11">
    <location>
        <begin position="124"/>
        <end position="136"/>
    </location>
</feature>
<feature type="region of interest" description="Disordered" evidence="11">
    <location>
        <begin position="89"/>
        <end position="136"/>
    </location>
</feature>